<dbReference type="InterPro" id="IPR001638">
    <property type="entry name" value="Solute-binding_3/MltF_N"/>
</dbReference>
<dbReference type="SMART" id="SM00062">
    <property type="entry name" value="PBPb"/>
    <property type="match status" value="1"/>
</dbReference>
<dbReference type="eggNOG" id="COG0715">
    <property type="taxonomic scope" value="Bacteria"/>
</dbReference>
<dbReference type="PROSITE" id="PS51257">
    <property type="entry name" value="PROKAR_LIPOPROTEIN"/>
    <property type="match status" value="1"/>
</dbReference>
<protein>
    <submittedName>
        <fullName evidence="4">NMT1/THI5 like domain protein</fullName>
    </submittedName>
</protein>
<dbReference type="Gene3D" id="3.40.190.10">
    <property type="entry name" value="Periplasmic binding protein-like II"/>
    <property type="match status" value="2"/>
</dbReference>
<evidence type="ECO:0000313" key="5">
    <source>
        <dbReference type="Proteomes" id="UP000002730"/>
    </source>
</evidence>
<gene>
    <name evidence="4" type="ordered locus">Clocel_3498</name>
</gene>
<evidence type="ECO:0000259" key="3">
    <source>
        <dbReference type="SMART" id="SM00062"/>
    </source>
</evidence>
<organism evidence="4 5">
    <name type="scientific">Clostridium cellulovorans (strain ATCC 35296 / DSM 3052 / OCM 3 / 743B)</name>
    <dbReference type="NCBI Taxonomy" id="573061"/>
    <lineage>
        <taxon>Bacteria</taxon>
        <taxon>Bacillati</taxon>
        <taxon>Bacillota</taxon>
        <taxon>Clostridia</taxon>
        <taxon>Eubacteriales</taxon>
        <taxon>Clostridiaceae</taxon>
        <taxon>Clostridium</taxon>
    </lineage>
</organism>
<dbReference type="Proteomes" id="UP000002730">
    <property type="component" value="Chromosome"/>
</dbReference>
<dbReference type="PANTHER" id="PTHR30024">
    <property type="entry name" value="ALIPHATIC SULFONATES-BINDING PROTEIN-RELATED"/>
    <property type="match status" value="1"/>
</dbReference>
<sequence length="344" mass="37942">MKKVIATILILATSTLALVGCGQKQESNVKKQGDTSSQKVVRLGSATTSNFLGELAGVAQDKKFIEEELEKKGYKVEYINFPAAGPAVNEAFVGGSIDVAHYGDLPPTVLRSKGQDVKILAITNNEYNMDLVVQPDSDIKFVEDIKGKKIIVGKGTIYQQYFGNIIKEHGVSEKDVEVLNVVAEAQSTFSSKNADGYVTSHVIAQKLVKEGLGRIVISSVDKPEYANQTVFVGKTAYIKENPDVPVAIIKALLRAKEFVIKNPEESYKIMAQAGYPVEAIKEAYSYDKGKFNFFTLDIDEGSVAKLKNLNKFLREQNLTAKDVNVDDFVDNSYYEKALEEFNKK</sequence>
<feature type="signal peptide" evidence="2">
    <location>
        <begin position="1"/>
        <end position="19"/>
    </location>
</feature>
<dbReference type="EMBL" id="CP002160">
    <property type="protein sequence ID" value="ADL53174.1"/>
    <property type="molecule type" value="Genomic_DNA"/>
</dbReference>
<evidence type="ECO:0000256" key="2">
    <source>
        <dbReference type="SAM" id="SignalP"/>
    </source>
</evidence>
<name>D9SVW3_CLOC7</name>
<dbReference type="KEGG" id="ccb:Clocel_3498"/>
<keyword evidence="5" id="KW-1185">Reference proteome</keyword>
<reference evidence="4 5" key="1">
    <citation type="submission" date="2010-08" db="EMBL/GenBank/DDBJ databases">
        <title>Complete sequence of Clostridium cellulovorans 743B.</title>
        <authorList>
            <consortium name="US DOE Joint Genome Institute"/>
            <person name="Lucas S."/>
            <person name="Copeland A."/>
            <person name="Lapidus A."/>
            <person name="Cheng J.-F."/>
            <person name="Bruce D."/>
            <person name="Goodwin L."/>
            <person name="Pitluck S."/>
            <person name="Chertkov O."/>
            <person name="Detter J.C."/>
            <person name="Han C."/>
            <person name="Tapia R."/>
            <person name="Land M."/>
            <person name="Hauser L."/>
            <person name="Chang Y.-J."/>
            <person name="Jeffries C."/>
            <person name="Kyrpides N."/>
            <person name="Ivanova N."/>
            <person name="Mikhailova N."/>
            <person name="Hemme C.L."/>
            <person name="Woyke T."/>
        </authorList>
    </citation>
    <scope>NUCLEOTIDE SEQUENCE [LARGE SCALE GENOMIC DNA]</scope>
    <source>
        <strain evidence="5">ATCC 35296 / DSM 3052 / OCM 3 / 743B</strain>
    </source>
</reference>
<dbReference type="STRING" id="573061.Clocel_3498"/>
<proteinExistence type="inferred from homology"/>
<dbReference type="Pfam" id="PF09084">
    <property type="entry name" value="NMT1"/>
    <property type="match status" value="1"/>
</dbReference>
<evidence type="ECO:0000256" key="1">
    <source>
        <dbReference type="ARBA" id="ARBA00010742"/>
    </source>
</evidence>
<dbReference type="CDD" id="cd13555">
    <property type="entry name" value="PBP2_sulfate_ester_like"/>
    <property type="match status" value="1"/>
</dbReference>
<dbReference type="HOGENOM" id="CLU_028871_12_2_9"/>
<accession>D9SVW3</accession>
<feature type="chain" id="PRO_5038629065" evidence="2">
    <location>
        <begin position="20"/>
        <end position="344"/>
    </location>
</feature>
<dbReference type="RefSeq" id="WP_010073576.1">
    <property type="nucleotide sequence ID" value="NC_014393.1"/>
</dbReference>
<feature type="domain" description="Solute-binding protein family 3/N-terminal" evidence="3">
    <location>
        <begin position="40"/>
        <end position="268"/>
    </location>
</feature>
<dbReference type="InterPro" id="IPR015168">
    <property type="entry name" value="SsuA/THI5"/>
</dbReference>
<evidence type="ECO:0000313" key="4">
    <source>
        <dbReference type="EMBL" id="ADL53174.1"/>
    </source>
</evidence>
<dbReference type="OrthoDB" id="286202at2"/>
<dbReference type="AlphaFoldDB" id="D9SVW3"/>
<comment type="similarity">
    <text evidence="1">Belongs to the bacterial solute-binding protein SsuA/TauA family.</text>
</comment>
<keyword evidence="2" id="KW-0732">Signal</keyword>
<dbReference type="SUPFAM" id="SSF53850">
    <property type="entry name" value="Periplasmic binding protein-like II"/>
    <property type="match status" value="1"/>
</dbReference>